<dbReference type="CDD" id="cd02736">
    <property type="entry name" value="RNAP_III_Rpc1_C"/>
    <property type="match status" value="1"/>
</dbReference>
<dbReference type="GO" id="GO:0006351">
    <property type="term" value="P:DNA-templated transcription"/>
    <property type="evidence" value="ECO:0007669"/>
    <property type="project" value="InterPro"/>
</dbReference>
<dbReference type="Gene3D" id="1.10.150.390">
    <property type="match status" value="1"/>
</dbReference>
<dbReference type="PANTHER" id="PTHR19376:SF32">
    <property type="entry name" value="DNA-DIRECTED RNA POLYMERASE III SUBUNIT RPC1"/>
    <property type="match status" value="1"/>
</dbReference>
<dbReference type="AlphaFoldDB" id="A0A7R8XDI2"/>
<evidence type="ECO:0000256" key="3">
    <source>
        <dbReference type="ARBA" id="ARBA00022679"/>
    </source>
</evidence>
<dbReference type="Pfam" id="PF00623">
    <property type="entry name" value="RNA_pol_Rpb1_2"/>
    <property type="match status" value="2"/>
</dbReference>
<evidence type="ECO:0000256" key="10">
    <source>
        <dbReference type="RuleBase" id="RU004279"/>
    </source>
</evidence>
<proteinExistence type="inferred from homology"/>
<keyword evidence="5" id="KW-0479">Metal-binding</keyword>
<dbReference type="GO" id="GO:0046872">
    <property type="term" value="F:metal ion binding"/>
    <property type="evidence" value="ECO:0007669"/>
    <property type="project" value="UniProtKB-KW"/>
</dbReference>
<evidence type="ECO:0000313" key="12">
    <source>
        <dbReference type="EMBL" id="CAD7247865.1"/>
    </source>
</evidence>
<comment type="function">
    <text evidence="10">DNA-dependent RNA polymerase catalyzes the transcription of DNA into RNA using the four ribonucleoside triphosphates as substrates.</text>
</comment>
<comment type="similarity">
    <text evidence="1 10">Belongs to the RNA polymerase beta' chain family.</text>
</comment>
<gene>
    <name evidence="12" type="ORF">DSTB1V02_LOCUS7690</name>
</gene>
<dbReference type="GO" id="GO:0000428">
    <property type="term" value="C:DNA-directed RNA polymerase complex"/>
    <property type="evidence" value="ECO:0007669"/>
    <property type="project" value="UniProtKB-KW"/>
</dbReference>
<keyword evidence="7" id="KW-0460">Magnesium</keyword>
<evidence type="ECO:0000259" key="11">
    <source>
        <dbReference type="SMART" id="SM00663"/>
    </source>
</evidence>
<evidence type="ECO:0000256" key="1">
    <source>
        <dbReference type="ARBA" id="ARBA00006460"/>
    </source>
</evidence>
<dbReference type="GO" id="GO:0003899">
    <property type="term" value="F:DNA-directed RNA polymerase activity"/>
    <property type="evidence" value="ECO:0007669"/>
    <property type="project" value="UniProtKB-EC"/>
</dbReference>
<dbReference type="SUPFAM" id="SSF64484">
    <property type="entry name" value="beta and beta-prime subunits of DNA dependent RNA-polymerase"/>
    <property type="match status" value="1"/>
</dbReference>
<dbReference type="InterPro" id="IPR007066">
    <property type="entry name" value="RNA_pol_Rpb1_3"/>
</dbReference>
<evidence type="ECO:0000256" key="2">
    <source>
        <dbReference type="ARBA" id="ARBA00022478"/>
    </source>
</evidence>
<organism evidence="12">
    <name type="scientific">Darwinula stevensoni</name>
    <dbReference type="NCBI Taxonomy" id="69355"/>
    <lineage>
        <taxon>Eukaryota</taxon>
        <taxon>Metazoa</taxon>
        <taxon>Ecdysozoa</taxon>
        <taxon>Arthropoda</taxon>
        <taxon>Crustacea</taxon>
        <taxon>Oligostraca</taxon>
        <taxon>Ostracoda</taxon>
        <taxon>Podocopa</taxon>
        <taxon>Podocopida</taxon>
        <taxon>Darwinulocopina</taxon>
        <taxon>Darwinuloidea</taxon>
        <taxon>Darwinulidae</taxon>
        <taxon>Darwinula</taxon>
    </lineage>
</organism>
<feature type="non-terminal residue" evidence="12">
    <location>
        <position position="1"/>
    </location>
</feature>
<dbReference type="EMBL" id="CAJPEV010001615">
    <property type="protein sequence ID" value="CAG0893529.1"/>
    <property type="molecule type" value="Genomic_DNA"/>
</dbReference>
<keyword evidence="2 10" id="KW-0240">DNA-directed RNA polymerase</keyword>
<dbReference type="Gene3D" id="6.10.250.2940">
    <property type="match status" value="1"/>
</dbReference>
<comment type="catalytic activity">
    <reaction evidence="9 10">
        <text>RNA(n) + a ribonucleoside 5'-triphosphate = RNA(n+1) + diphosphate</text>
        <dbReference type="Rhea" id="RHEA:21248"/>
        <dbReference type="Rhea" id="RHEA-COMP:14527"/>
        <dbReference type="Rhea" id="RHEA-COMP:17342"/>
        <dbReference type="ChEBI" id="CHEBI:33019"/>
        <dbReference type="ChEBI" id="CHEBI:61557"/>
        <dbReference type="ChEBI" id="CHEBI:140395"/>
        <dbReference type="EC" id="2.7.7.6"/>
    </reaction>
</comment>
<evidence type="ECO:0000256" key="5">
    <source>
        <dbReference type="ARBA" id="ARBA00022723"/>
    </source>
</evidence>
<dbReference type="InterPro" id="IPR000722">
    <property type="entry name" value="RNA_pol_asu"/>
</dbReference>
<keyword evidence="4 10" id="KW-0548">Nucleotidyltransferase</keyword>
<dbReference type="InterPro" id="IPR007081">
    <property type="entry name" value="RNA_pol_Rpb1_5"/>
</dbReference>
<dbReference type="InterPro" id="IPR035698">
    <property type="entry name" value="RNAP_III_Rpc1_C"/>
</dbReference>
<keyword evidence="6" id="KW-0862">Zinc</keyword>
<dbReference type="InterPro" id="IPR045867">
    <property type="entry name" value="DNA-dir_RpoC_beta_prime"/>
</dbReference>
<evidence type="ECO:0000256" key="7">
    <source>
        <dbReference type="ARBA" id="ARBA00022842"/>
    </source>
</evidence>
<feature type="domain" description="RNA polymerase N-terminal" evidence="11">
    <location>
        <begin position="200"/>
        <end position="568"/>
    </location>
</feature>
<keyword evidence="8 10" id="KW-0804">Transcription</keyword>
<dbReference type="Pfam" id="PF04998">
    <property type="entry name" value="RNA_pol_Rpb1_5"/>
    <property type="match status" value="1"/>
</dbReference>
<dbReference type="InterPro" id="IPR042102">
    <property type="entry name" value="RNA_pol_Rpb1_3_sf"/>
</dbReference>
<reference evidence="12" key="1">
    <citation type="submission" date="2020-11" db="EMBL/GenBank/DDBJ databases">
        <authorList>
            <person name="Tran Van P."/>
        </authorList>
    </citation>
    <scope>NUCLEOTIDE SEQUENCE</scope>
</reference>
<evidence type="ECO:0000256" key="4">
    <source>
        <dbReference type="ARBA" id="ARBA00022695"/>
    </source>
</evidence>
<dbReference type="Pfam" id="PF04997">
    <property type="entry name" value="RNA_pol_Rpb1_1"/>
    <property type="match status" value="1"/>
</dbReference>
<dbReference type="PANTHER" id="PTHR19376">
    <property type="entry name" value="DNA-DIRECTED RNA POLYMERASE"/>
    <property type="match status" value="1"/>
</dbReference>
<dbReference type="FunFam" id="2.40.40.20:FF:000019">
    <property type="entry name" value="DNA-directed RNA polymerase II subunit RPB1"/>
    <property type="match status" value="1"/>
</dbReference>
<evidence type="ECO:0000256" key="9">
    <source>
        <dbReference type="ARBA" id="ARBA00048552"/>
    </source>
</evidence>
<dbReference type="Pfam" id="PF04983">
    <property type="entry name" value="RNA_pol_Rpb1_3"/>
    <property type="match status" value="1"/>
</dbReference>
<dbReference type="InterPro" id="IPR007080">
    <property type="entry name" value="RNA_pol_Rpb1_1"/>
</dbReference>
<dbReference type="Gene3D" id="1.10.274.100">
    <property type="entry name" value="RNA polymerase Rpb1, domain 3"/>
    <property type="match status" value="1"/>
</dbReference>
<dbReference type="EMBL" id="LR901132">
    <property type="protein sequence ID" value="CAD7247865.1"/>
    <property type="molecule type" value="Genomic_DNA"/>
</dbReference>
<dbReference type="GO" id="GO:0003677">
    <property type="term" value="F:DNA binding"/>
    <property type="evidence" value="ECO:0007669"/>
    <property type="project" value="InterPro"/>
</dbReference>
<dbReference type="Gene3D" id="2.40.40.20">
    <property type="match status" value="1"/>
</dbReference>
<dbReference type="Gene3D" id="4.10.860.120">
    <property type="entry name" value="RNA polymerase II, clamp domain"/>
    <property type="match status" value="1"/>
</dbReference>
<dbReference type="GO" id="GO:0031981">
    <property type="term" value="C:nuclear lumen"/>
    <property type="evidence" value="ECO:0007669"/>
    <property type="project" value="UniProtKB-ARBA"/>
</dbReference>
<dbReference type="SMART" id="SM00663">
    <property type="entry name" value="RPOLA_N"/>
    <property type="match status" value="1"/>
</dbReference>
<evidence type="ECO:0000256" key="8">
    <source>
        <dbReference type="ARBA" id="ARBA00023163"/>
    </source>
</evidence>
<dbReference type="OrthoDB" id="270392at2759"/>
<protein>
    <recommendedName>
        <fullName evidence="10">DNA-directed RNA polymerase subunit</fullName>
        <ecNumber evidence="10">2.7.7.6</ecNumber>
    </recommendedName>
</protein>
<keyword evidence="3 10" id="KW-0808">Transferase</keyword>
<evidence type="ECO:0000256" key="6">
    <source>
        <dbReference type="ARBA" id="ARBA00022833"/>
    </source>
</evidence>
<keyword evidence="13" id="KW-1185">Reference proteome</keyword>
<accession>A0A7R8XDI2</accession>
<dbReference type="InterPro" id="IPR044893">
    <property type="entry name" value="RNA_pol_Rpb1_clamp_domain"/>
</dbReference>
<dbReference type="InterPro" id="IPR006592">
    <property type="entry name" value="RNA_pol_N"/>
</dbReference>
<name>A0A7R8XDI2_9CRUS</name>
<dbReference type="EC" id="2.7.7.6" evidence="10"/>
<dbReference type="Gene3D" id="6.20.50.80">
    <property type="match status" value="1"/>
</dbReference>
<dbReference type="Proteomes" id="UP000677054">
    <property type="component" value="Unassembled WGS sequence"/>
</dbReference>
<sequence length="1232" mass="139712">MKQEVNPYTYMPLKISQIEFETMSSFQIQSLAVTEIIKKEIYETITKTPMVDGPLDPRLGLSRKEGQCQTCSETLSNCCGHFGQYKLALPVFHVGFYRQTYTICQSICKHCSRVLIDPLKKLKYLQTMKTVSDLGQKRLFTKITNECKKISTCFYCRKHNGKVRKAPGLKIFLEASDMKEDLNPLKCLNLFRCIPKNEYNLVIPPAPIRPSVAMEQEGGSNEDDLTIKISEIIHCNQILVNSIQRDNPYSVILEDWDFIQNQCAQLISPDGTGKQIKGLLQRLKGKHGRFRGNLSGKRVDFSSRTVISPDPNLGVDEVGVPRHIAKILTIPERVAGFNIERLRKLIRNGVNYPGSNYVIKPCYNTADQLTVDDSLGELTVEQSTANESLKGLANDVLNEAASSALKEATNNNLTAGQLADGKLEEGQLANRKQEKPVRRKERKTGQEINMFLKYCNRTQTSKYLRIGDIVERHLQDGDIVLFNRQPCLHRMSIMAQRAKVHSEKNFKFKECCCTPYNADFDGDEMNVHVLQAYESRAEATELMCSIQGNGEPLIAAIQDFVTASYLLTSRNAFFSYETFGQYAPDLERKIEAKPVILRPSKQFPGKQLIEALLKEVVEVGYESRVGSGACINSVNTEAVTLISKNRSYKQDWNINDGYVVVIQNKYFFGRLGSVQDTYVIRDFQLGWGMLLRISNWKWKKNKICEEGYLKVNMKIEDYKSKKTGIGSNYNAELWVQRVQNQCFTNGCLRRAANHFWKTSSNWYFRRTLPHFAVYSKFPWDKGFVASSFRSGLSSTEFFFHAISGREGLVDTAVKTAETGYMQKRLMKALEDLSVMYVYTVRGSDKSIVQYVYGEECVDLCLVEWEDKIRRDVVCEELVSELKILHRQPKNDSSCINAREDSTNYQKVDEFLEGRMESCDLLALRDIFSTHKEKIKSALMSIYKSKLNTLKIEPGSAVGALAGQSIGEPGTQMTLKTFHFAGVASMNITLGVPRLKEIINAVRNINTPTIKTNFVKNWCLEEAKRVKGRIDKIYLKDIVSSMTEIYTQKESFLEVEICSETIPDFKRNLSNIVVSKIKSVERVILVKEKDYKLFVEGTGLKQIFGVEGVDYRRTVTNNIMEMERLLGIEAASEAIIREMQYTISSHGIKIDPILLMLLADAMACKGEVFGITRFGISKMKFSTLMLASFEQTGDHLFEAAIRNWKDAIKGVSESIIIGAPISMGTGSVELFYK</sequence>
<evidence type="ECO:0000313" key="13">
    <source>
        <dbReference type="Proteomes" id="UP000677054"/>
    </source>
</evidence>